<accession>A0A6C0BC69</accession>
<dbReference type="EMBL" id="MN739104">
    <property type="protein sequence ID" value="QHS89033.1"/>
    <property type="molecule type" value="Genomic_DNA"/>
</dbReference>
<reference evidence="1" key="1">
    <citation type="journal article" date="2020" name="Nature">
        <title>Giant virus diversity and host interactions through global metagenomics.</title>
        <authorList>
            <person name="Schulz F."/>
            <person name="Roux S."/>
            <person name="Paez-Espino D."/>
            <person name="Jungbluth S."/>
            <person name="Walsh D.A."/>
            <person name="Denef V.J."/>
            <person name="McMahon K.D."/>
            <person name="Konstantinidis K.T."/>
            <person name="Eloe-Fadrosh E.A."/>
            <person name="Kyrpides N.C."/>
            <person name="Woyke T."/>
        </authorList>
    </citation>
    <scope>NUCLEOTIDE SEQUENCE</scope>
    <source>
        <strain evidence="1">GVMAG-M-3300010158-59</strain>
    </source>
</reference>
<organism evidence="1">
    <name type="scientific">viral metagenome</name>
    <dbReference type="NCBI Taxonomy" id="1070528"/>
    <lineage>
        <taxon>unclassified sequences</taxon>
        <taxon>metagenomes</taxon>
        <taxon>organismal metagenomes</taxon>
    </lineage>
</organism>
<proteinExistence type="predicted"/>
<name>A0A6C0BC69_9ZZZZ</name>
<evidence type="ECO:0000313" key="1">
    <source>
        <dbReference type="EMBL" id="QHS89033.1"/>
    </source>
</evidence>
<dbReference type="AlphaFoldDB" id="A0A6C0BC69"/>
<sequence>MQSEAEAKDVEEKPVEALVEEYLASMNEKEKIAYVIAKDHLGTSFNILKSIGYLEWLSKR</sequence>
<protein>
    <submittedName>
        <fullName evidence="1">Uncharacterized protein</fullName>
    </submittedName>
</protein>